<organism evidence="1 2">
    <name type="scientific">Lysinimonas soli</name>
    <dbReference type="NCBI Taxonomy" id="1074233"/>
    <lineage>
        <taxon>Bacteria</taxon>
        <taxon>Bacillati</taxon>
        <taxon>Actinomycetota</taxon>
        <taxon>Actinomycetes</taxon>
        <taxon>Micrococcales</taxon>
        <taxon>Microbacteriaceae</taxon>
        <taxon>Lysinimonas</taxon>
    </lineage>
</organism>
<sequence length="101" mass="10893">MVETRTADTRTHSRAEDGPGWLAGLASVLAQATRVAVRLRPDGLLELSDRGEILGYVDYVDPVYVALVGDCPQFAVEVAQRATLAAAVDDVRRHQGSGESW</sequence>
<proteinExistence type="predicted"/>
<reference evidence="2" key="1">
    <citation type="journal article" date="2019" name="Int. J. Syst. Evol. Microbiol.">
        <title>The Global Catalogue of Microorganisms (GCM) 10K type strain sequencing project: providing services to taxonomists for standard genome sequencing and annotation.</title>
        <authorList>
            <consortium name="The Broad Institute Genomics Platform"/>
            <consortium name="The Broad Institute Genome Sequencing Center for Infectious Disease"/>
            <person name="Wu L."/>
            <person name="Ma J."/>
        </authorList>
    </citation>
    <scope>NUCLEOTIDE SEQUENCE [LARGE SCALE GENOMIC DNA]</scope>
    <source>
        <strain evidence="2">CGMCC 4.6997</strain>
    </source>
</reference>
<dbReference type="EMBL" id="JBHSMG010000001">
    <property type="protein sequence ID" value="MFC5502035.1"/>
    <property type="molecule type" value="Genomic_DNA"/>
</dbReference>
<comment type="caution">
    <text evidence="1">The sequence shown here is derived from an EMBL/GenBank/DDBJ whole genome shotgun (WGS) entry which is preliminary data.</text>
</comment>
<protein>
    <submittedName>
        <fullName evidence="1">Uncharacterized protein</fullName>
    </submittedName>
</protein>
<keyword evidence="2" id="KW-1185">Reference proteome</keyword>
<name>A0ABW0NP19_9MICO</name>
<dbReference type="RefSeq" id="WP_386739693.1">
    <property type="nucleotide sequence ID" value="NZ_JBHSMG010000001.1"/>
</dbReference>
<accession>A0ABW0NP19</accession>
<evidence type="ECO:0000313" key="2">
    <source>
        <dbReference type="Proteomes" id="UP001596039"/>
    </source>
</evidence>
<gene>
    <name evidence="1" type="ORF">ACFPJ4_07255</name>
</gene>
<dbReference type="Proteomes" id="UP001596039">
    <property type="component" value="Unassembled WGS sequence"/>
</dbReference>
<evidence type="ECO:0000313" key="1">
    <source>
        <dbReference type="EMBL" id="MFC5502035.1"/>
    </source>
</evidence>